<protein>
    <submittedName>
        <fullName evidence="1">Uncharacterized protein</fullName>
    </submittedName>
</protein>
<evidence type="ECO:0000313" key="1">
    <source>
        <dbReference type="EMBL" id="RXW11709.1"/>
    </source>
</evidence>
<accession>A0A4Q2CZ03</accession>
<reference evidence="1 2" key="1">
    <citation type="submission" date="2019-01" db="EMBL/GenBank/DDBJ databases">
        <title>Draft genome sequence of Psathyrella aberdarensis IHI B618.</title>
        <authorList>
            <person name="Buettner E."/>
            <person name="Kellner H."/>
        </authorList>
    </citation>
    <scope>NUCLEOTIDE SEQUENCE [LARGE SCALE GENOMIC DNA]</scope>
    <source>
        <strain evidence="1 2">IHI B618</strain>
    </source>
</reference>
<comment type="caution">
    <text evidence="1">The sequence shown here is derived from an EMBL/GenBank/DDBJ whole genome shotgun (WGS) entry which is preliminary data.</text>
</comment>
<name>A0A4Q2CZ03_9AGAR</name>
<dbReference type="EMBL" id="SDEE01001665">
    <property type="protein sequence ID" value="RXW11709.1"/>
    <property type="molecule type" value="Genomic_DNA"/>
</dbReference>
<sequence>MLNPSMPLSHPDATAALLFAGKLTFSPSPANTLTNANDKPLRLLPAMNYYLASTRSSLALKTVPVSSHFVVLMEEARRLLSGGPTASLANLVGLNSGRLDLGPLPEHLANATELGTGLVKLWSAVRMTNEKLTLPAHIFVSGFNEHNMALGLQLHYHGHWIYAGLSLIR</sequence>
<organism evidence="1 2">
    <name type="scientific">Candolleomyces aberdarensis</name>
    <dbReference type="NCBI Taxonomy" id="2316362"/>
    <lineage>
        <taxon>Eukaryota</taxon>
        <taxon>Fungi</taxon>
        <taxon>Dikarya</taxon>
        <taxon>Basidiomycota</taxon>
        <taxon>Agaricomycotina</taxon>
        <taxon>Agaricomycetes</taxon>
        <taxon>Agaricomycetidae</taxon>
        <taxon>Agaricales</taxon>
        <taxon>Agaricineae</taxon>
        <taxon>Psathyrellaceae</taxon>
        <taxon>Candolleomyces</taxon>
    </lineage>
</organism>
<evidence type="ECO:0000313" key="2">
    <source>
        <dbReference type="Proteomes" id="UP000290288"/>
    </source>
</evidence>
<proteinExistence type="predicted"/>
<dbReference type="AlphaFoldDB" id="A0A4Q2CZ03"/>
<keyword evidence="2" id="KW-1185">Reference proteome</keyword>
<gene>
    <name evidence="1" type="ORF">EST38_g14146</name>
</gene>
<dbReference type="Proteomes" id="UP000290288">
    <property type="component" value="Unassembled WGS sequence"/>
</dbReference>